<dbReference type="Proteomes" id="UP001596513">
    <property type="component" value="Unassembled WGS sequence"/>
</dbReference>
<dbReference type="PANTHER" id="PTHR42987">
    <property type="entry name" value="PEPTIDASE S49"/>
    <property type="match status" value="1"/>
</dbReference>
<organism evidence="3 4">
    <name type="scientific">Hymenobacter humi</name>
    <dbReference type="NCBI Taxonomy" id="1411620"/>
    <lineage>
        <taxon>Bacteria</taxon>
        <taxon>Pseudomonadati</taxon>
        <taxon>Bacteroidota</taxon>
        <taxon>Cytophagia</taxon>
        <taxon>Cytophagales</taxon>
        <taxon>Hymenobacteraceae</taxon>
        <taxon>Hymenobacter</taxon>
    </lineage>
</organism>
<protein>
    <submittedName>
        <fullName evidence="3">S49 family peptidase</fullName>
    </submittedName>
</protein>
<dbReference type="InterPro" id="IPR002142">
    <property type="entry name" value="Peptidase_S49"/>
</dbReference>
<evidence type="ECO:0000313" key="3">
    <source>
        <dbReference type="EMBL" id="MFC7669301.1"/>
    </source>
</evidence>
<keyword evidence="4" id="KW-1185">Reference proteome</keyword>
<evidence type="ECO:0000256" key="1">
    <source>
        <dbReference type="ARBA" id="ARBA00008683"/>
    </source>
</evidence>
<comment type="caution">
    <text evidence="3">The sequence shown here is derived from an EMBL/GenBank/DDBJ whole genome shotgun (WGS) entry which is preliminary data.</text>
</comment>
<reference evidence="4" key="1">
    <citation type="journal article" date="2019" name="Int. J. Syst. Evol. Microbiol.">
        <title>The Global Catalogue of Microorganisms (GCM) 10K type strain sequencing project: providing services to taxonomists for standard genome sequencing and annotation.</title>
        <authorList>
            <consortium name="The Broad Institute Genomics Platform"/>
            <consortium name="The Broad Institute Genome Sequencing Center for Infectious Disease"/>
            <person name="Wu L."/>
            <person name="Ma J."/>
        </authorList>
    </citation>
    <scope>NUCLEOTIDE SEQUENCE [LARGE SCALE GENOMIC DNA]</scope>
    <source>
        <strain evidence="4">JCM 19635</strain>
    </source>
</reference>
<evidence type="ECO:0000313" key="4">
    <source>
        <dbReference type="Proteomes" id="UP001596513"/>
    </source>
</evidence>
<dbReference type="RefSeq" id="WP_380204811.1">
    <property type="nucleotide sequence ID" value="NZ_JBHTEK010000001.1"/>
</dbReference>
<accession>A0ABW2U8V8</accession>
<comment type="similarity">
    <text evidence="1">Belongs to the peptidase S49 family.</text>
</comment>
<sequence>MAVPRCPPARTWPSLRAAAAPSDYNVSVVGTSGIVAYGARQQAGSGATGGTDDGIIVRVMGLSGPLMKADQECGPRGLMSLANDLQRAAKDTDISSVLMKIDSPGGQVFGSQSVVDGVKACQAAGKPVVALCEDGLMCSAAYWIGSAADTIIATHETCTIGSIGVMASWMDTKPYFEKMGVKFHEVYAEQSTQKNADFAAAGAGDYSGVQANLTSIAAGFLATVKANRGSRLDAKLFEKSGASAGKTFFASQAGDIGLIDALGSFQDALGECVRLVQARRS</sequence>
<gene>
    <name evidence="3" type="ORF">ACFQT0_19530</name>
</gene>
<proteinExistence type="inferred from homology"/>
<dbReference type="SUPFAM" id="SSF52096">
    <property type="entry name" value="ClpP/crotonase"/>
    <property type="match status" value="1"/>
</dbReference>
<evidence type="ECO:0000259" key="2">
    <source>
        <dbReference type="Pfam" id="PF01343"/>
    </source>
</evidence>
<dbReference type="InterPro" id="IPR029045">
    <property type="entry name" value="ClpP/crotonase-like_dom_sf"/>
</dbReference>
<dbReference type="PANTHER" id="PTHR42987:SF4">
    <property type="entry name" value="PROTEASE SOHB-RELATED"/>
    <property type="match status" value="1"/>
</dbReference>
<dbReference type="Pfam" id="PF01343">
    <property type="entry name" value="Peptidase_S49"/>
    <property type="match status" value="1"/>
</dbReference>
<dbReference type="EMBL" id="JBHTEK010000001">
    <property type="protein sequence ID" value="MFC7669301.1"/>
    <property type="molecule type" value="Genomic_DNA"/>
</dbReference>
<dbReference type="Gene3D" id="3.90.226.10">
    <property type="entry name" value="2-enoyl-CoA Hydratase, Chain A, domain 1"/>
    <property type="match status" value="1"/>
</dbReference>
<name>A0ABW2U8V8_9BACT</name>
<feature type="domain" description="Peptidase S49" evidence="2">
    <location>
        <begin position="122"/>
        <end position="274"/>
    </location>
</feature>